<feature type="binding site" description="axial binding residue" evidence="8">
    <location>
        <position position="476"/>
    </location>
    <ligand>
        <name>heme</name>
        <dbReference type="ChEBI" id="CHEBI:30413"/>
    </ligand>
    <ligandPart>
        <name>Fe</name>
        <dbReference type="ChEBI" id="CHEBI:18248"/>
    </ligandPart>
</feature>
<feature type="transmembrane region" description="Helical" evidence="9">
    <location>
        <begin position="6"/>
        <end position="30"/>
    </location>
</feature>
<evidence type="ECO:0000256" key="2">
    <source>
        <dbReference type="ARBA" id="ARBA00005179"/>
    </source>
</evidence>
<keyword evidence="5" id="KW-0560">Oxidoreductase</keyword>
<dbReference type="GO" id="GO:0016705">
    <property type="term" value="F:oxidoreductase activity, acting on paired donors, with incorporation or reduction of molecular oxygen"/>
    <property type="evidence" value="ECO:0007669"/>
    <property type="project" value="InterPro"/>
</dbReference>
<keyword evidence="4 8" id="KW-0479">Metal-binding</keyword>
<protein>
    <recommendedName>
        <fullName evidence="12">Cytochrome P450</fullName>
    </recommendedName>
</protein>
<dbReference type="InterPro" id="IPR036396">
    <property type="entry name" value="Cyt_P450_sf"/>
</dbReference>
<evidence type="ECO:0000256" key="9">
    <source>
        <dbReference type="SAM" id="Phobius"/>
    </source>
</evidence>
<comment type="cofactor">
    <cofactor evidence="1 8">
        <name>heme</name>
        <dbReference type="ChEBI" id="CHEBI:30413"/>
    </cofactor>
</comment>
<keyword evidence="9" id="KW-1133">Transmembrane helix</keyword>
<evidence type="ECO:0000256" key="7">
    <source>
        <dbReference type="ARBA" id="ARBA00023033"/>
    </source>
</evidence>
<proteinExistence type="predicted"/>
<dbReference type="SUPFAM" id="SSF48264">
    <property type="entry name" value="Cytochrome P450"/>
    <property type="match status" value="1"/>
</dbReference>
<dbReference type="PRINTS" id="PR00463">
    <property type="entry name" value="EP450I"/>
</dbReference>
<dbReference type="GO" id="GO:0005506">
    <property type="term" value="F:iron ion binding"/>
    <property type="evidence" value="ECO:0007669"/>
    <property type="project" value="InterPro"/>
</dbReference>
<dbReference type="AlphaFoldDB" id="A0A9N9KVQ1"/>
<evidence type="ECO:0000256" key="8">
    <source>
        <dbReference type="PIRSR" id="PIRSR602401-1"/>
    </source>
</evidence>
<keyword evidence="11" id="KW-1185">Reference proteome</keyword>
<reference evidence="10" key="1">
    <citation type="submission" date="2021-07" db="EMBL/GenBank/DDBJ databases">
        <authorList>
            <person name="Durling M."/>
        </authorList>
    </citation>
    <scope>NUCLEOTIDE SEQUENCE</scope>
</reference>
<sequence>MLTVNLAILAPFPIFFLIYVVKSVTVLALWRWHILKLRAQGLPMPAYNLFFGHLLIVNKIISSLPSDAHGHYLPDQIRRAYPELGPNFYLDLAPFAPSMLVLTSLDTLHQVTQQHPFEKYPSMKTFLKPLTGGLDIVTMRGPVWKKWRNIFNPGFSAGNLTNLVPSILKKTGIFISILEKHSEKQDIIKMKNLLDNLTMDIIGQVVLEKDFDCQRSFNPIVSGIRKQVRWLSFGAEPNLFIRYHPLRPFIHWYYGPKVDKHISGELQKHIEAHNRNDSSTTKSVIGLALKAHDLENSQISQSKAPESKTDMDPLFRKICIAQIKLFLFSGHDTTSSSICYTLYLLSKHPNHLRRVQEELDQVFSADRRQISERITQKPALLNEIPYTTAVIRESLRLFPTVSSTRDGERDFFVTDSHGRRFPTENFLVWVNPHAVHHAPELWENSDEFQPERWLDDKRKEIPKGAWRAFEHGARNCIGQELAMLESKIVVCMVARDFVVRDVYKELGQPASDKRVVGERAYQVQLSQPEGDLPCRIERI</sequence>
<accession>A0A9N9KVQ1</accession>
<evidence type="ECO:0000256" key="3">
    <source>
        <dbReference type="ARBA" id="ARBA00022617"/>
    </source>
</evidence>
<evidence type="ECO:0008006" key="12">
    <source>
        <dbReference type="Google" id="ProtNLM"/>
    </source>
</evidence>
<evidence type="ECO:0000256" key="4">
    <source>
        <dbReference type="ARBA" id="ARBA00022723"/>
    </source>
</evidence>
<evidence type="ECO:0000256" key="1">
    <source>
        <dbReference type="ARBA" id="ARBA00001971"/>
    </source>
</evidence>
<dbReference type="Proteomes" id="UP000696280">
    <property type="component" value="Unassembled WGS sequence"/>
</dbReference>
<comment type="pathway">
    <text evidence="2">Secondary metabolite biosynthesis.</text>
</comment>
<dbReference type="PRINTS" id="PR00385">
    <property type="entry name" value="P450"/>
</dbReference>
<dbReference type="CDD" id="cd11051">
    <property type="entry name" value="CYP59-like"/>
    <property type="match status" value="1"/>
</dbReference>
<keyword evidence="9" id="KW-0812">Transmembrane</keyword>
<keyword evidence="7" id="KW-0503">Monooxygenase</keyword>
<keyword evidence="3 8" id="KW-0349">Heme</keyword>
<dbReference type="EMBL" id="CAJVRL010000052">
    <property type="protein sequence ID" value="CAG8953748.1"/>
    <property type="molecule type" value="Genomic_DNA"/>
</dbReference>
<dbReference type="InterPro" id="IPR050121">
    <property type="entry name" value="Cytochrome_P450_monoxygenase"/>
</dbReference>
<evidence type="ECO:0000313" key="11">
    <source>
        <dbReference type="Proteomes" id="UP000696280"/>
    </source>
</evidence>
<dbReference type="Pfam" id="PF00067">
    <property type="entry name" value="p450"/>
    <property type="match status" value="1"/>
</dbReference>
<dbReference type="InterPro" id="IPR002401">
    <property type="entry name" value="Cyt_P450_E_grp-I"/>
</dbReference>
<evidence type="ECO:0000256" key="6">
    <source>
        <dbReference type="ARBA" id="ARBA00023004"/>
    </source>
</evidence>
<comment type="caution">
    <text evidence="10">The sequence shown here is derived from an EMBL/GenBank/DDBJ whole genome shotgun (WGS) entry which is preliminary data.</text>
</comment>
<dbReference type="PANTHER" id="PTHR24305">
    <property type="entry name" value="CYTOCHROME P450"/>
    <property type="match status" value="1"/>
</dbReference>
<dbReference type="PANTHER" id="PTHR24305:SF107">
    <property type="entry name" value="P450, PUTATIVE (EUROFUNG)-RELATED"/>
    <property type="match status" value="1"/>
</dbReference>
<dbReference type="InterPro" id="IPR001128">
    <property type="entry name" value="Cyt_P450"/>
</dbReference>
<keyword evidence="9" id="KW-0472">Membrane</keyword>
<dbReference type="OrthoDB" id="10029320at2759"/>
<dbReference type="Gene3D" id="1.10.630.10">
    <property type="entry name" value="Cytochrome P450"/>
    <property type="match status" value="1"/>
</dbReference>
<keyword evidence="6 8" id="KW-0408">Iron</keyword>
<name>A0A9N9KVQ1_9HELO</name>
<evidence type="ECO:0000313" key="10">
    <source>
        <dbReference type="EMBL" id="CAG8953748.1"/>
    </source>
</evidence>
<dbReference type="GO" id="GO:0004497">
    <property type="term" value="F:monooxygenase activity"/>
    <property type="evidence" value="ECO:0007669"/>
    <property type="project" value="UniProtKB-KW"/>
</dbReference>
<dbReference type="GO" id="GO:0020037">
    <property type="term" value="F:heme binding"/>
    <property type="evidence" value="ECO:0007669"/>
    <property type="project" value="InterPro"/>
</dbReference>
<gene>
    <name evidence="10" type="ORF">HYFRA_00006638</name>
</gene>
<organism evidence="10 11">
    <name type="scientific">Hymenoscyphus fraxineus</name>
    <dbReference type="NCBI Taxonomy" id="746836"/>
    <lineage>
        <taxon>Eukaryota</taxon>
        <taxon>Fungi</taxon>
        <taxon>Dikarya</taxon>
        <taxon>Ascomycota</taxon>
        <taxon>Pezizomycotina</taxon>
        <taxon>Leotiomycetes</taxon>
        <taxon>Helotiales</taxon>
        <taxon>Helotiaceae</taxon>
        <taxon>Hymenoscyphus</taxon>
    </lineage>
</organism>
<evidence type="ECO:0000256" key="5">
    <source>
        <dbReference type="ARBA" id="ARBA00023002"/>
    </source>
</evidence>